<dbReference type="InterPro" id="IPR018485">
    <property type="entry name" value="FGGY_C"/>
</dbReference>
<feature type="domain" description="Carbohydrate kinase FGGY N-terminal" evidence="5">
    <location>
        <begin position="3"/>
        <end position="95"/>
    </location>
</feature>
<dbReference type="STRING" id="105984.A0A427XX48"/>
<evidence type="ECO:0000256" key="4">
    <source>
        <dbReference type="SAM" id="MobiDB-lite"/>
    </source>
</evidence>
<dbReference type="EMBL" id="RSCE01000004">
    <property type="protein sequence ID" value="RSH83434.1"/>
    <property type="molecule type" value="Genomic_DNA"/>
</dbReference>
<comment type="similarity">
    <text evidence="1">Belongs to the FGGY kinase family.</text>
</comment>
<dbReference type="OrthoDB" id="203824at2759"/>
<evidence type="ECO:0000313" key="7">
    <source>
        <dbReference type="EMBL" id="RSH83434.1"/>
    </source>
</evidence>
<dbReference type="Gene3D" id="1.20.58.2240">
    <property type="match status" value="1"/>
</dbReference>
<evidence type="ECO:0000313" key="8">
    <source>
        <dbReference type="Proteomes" id="UP000279236"/>
    </source>
</evidence>
<proteinExistence type="inferred from homology"/>
<evidence type="ECO:0000256" key="2">
    <source>
        <dbReference type="ARBA" id="ARBA00022679"/>
    </source>
</evidence>
<dbReference type="GeneID" id="39591661"/>
<dbReference type="Gene3D" id="3.30.420.40">
    <property type="match status" value="1"/>
</dbReference>
<protein>
    <recommendedName>
        <fullName evidence="9">Ribitol kinase</fullName>
    </recommendedName>
</protein>
<sequence>MEYFIGFDVGTGSGRACLVDRNGKLIADHSVATKTHRSPSDHRIFEQSSTDIWAALATCSRTILKSSGIDPAAVKGIGFDATCSLTVVDRTGKPVSVSRTGKSEEDESDANLGSDSEWNVILWADHRAEDEADKINATGEGVLSFVGGTVSLEMETPKTLWLKKHMNEAKFKECMLFDLPDYLTYRATTSLARSNCSLACKYSYVPPGTTVEHVCDGTTEVSTDGWSARFFNKIGLEDLVKDDFEQLGGIPGKNGLVLSAGQPVGQGLNQEAAADLGLVEGTSVGSAVIDAYSGWIGTVAAVATSSSGVKEPVPTLDDAARRLAAVAGTSTCHLAQSKEGIFVPGAVFPGYWMNEGGQSSTGQLIDFIMTTHPAYPKLVELSKKSGKSTYELLGEQLDKMMKTEGAETLTHLTKDLHFYPDLHGNRSPLADPKMRGMICGLELDDGLDDLAAKFNVTLEAIALQTRHIVDTMNSKGHKIDSIYMSGSQAKNGPLMRLFATVLQMPIIIPPQPSAAVVLGAAMLGRFAYELSQTSGAITTQAQVDAAGEQYGAKLWEIMVAMTQPATRVEARSGPEGERERKLLDAKYEIFLESIDTQRRWRQRIAQAVA</sequence>
<dbReference type="InterPro" id="IPR006003">
    <property type="entry name" value="FGGY_RbtK-like"/>
</dbReference>
<accession>A0A427XX48</accession>
<evidence type="ECO:0000259" key="6">
    <source>
        <dbReference type="Pfam" id="PF02782"/>
    </source>
</evidence>
<keyword evidence="2" id="KW-0808">Transferase</keyword>
<dbReference type="InterPro" id="IPR043129">
    <property type="entry name" value="ATPase_NBD"/>
</dbReference>
<dbReference type="Proteomes" id="UP000279236">
    <property type="component" value="Unassembled WGS sequence"/>
</dbReference>
<dbReference type="InterPro" id="IPR018484">
    <property type="entry name" value="FGGY_N"/>
</dbReference>
<gene>
    <name evidence="7" type="ORF">EHS24_007118</name>
</gene>
<dbReference type="PANTHER" id="PTHR43435">
    <property type="entry name" value="RIBULOKINASE"/>
    <property type="match status" value="1"/>
</dbReference>
<evidence type="ECO:0000259" key="5">
    <source>
        <dbReference type="Pfam" id="PF00370"/>
    </source>
</evidence>
<comment type="caution">
    <text evidence="7">The sequence shown here is derived from an EMBL/GenBank/DDBJ whole genome shotgun (WGS) entry which is preliminary data.</text>
</comment>
<feature type="region of interest" description="Disordered" evidence="4">
    <location>
        <begin position="94"/>
        <end position="113"/>
    </location>
</feature>
<dbReference type="RefSeq" id="XP_028477386.1">
    <property type="nucleotide sequence ID" value="XM_028622494.1"/>
</dbReference>
<keyword evidence="8" id="KW-1185">Reference proteome</keyword>
<evidence type="ECO:0008006" key="9">
    <source>
        <dbReference type="Google" id="ProtNLM"/>
    </source>
</evidence>
<dbReference type="SUPFAM" id="SSF53067">
    <property type="entry name" value="Actin-like ATPase domain"/>
    <property type="match status" value="2"/>
</dbReference>
<reference evidence="7 8" key="1">
    <citation type="submission" date="2018-11" db="EMBL/GenBank/DDBJ databases">
        <title>Genome sequence of Apiotrichum porosum DSM 27194.</title>
        <authorList>
            <person name="Aliyu H."/>
            <person name="Gorte O."/>
            <person name="Ochsenreither K."/>
        </authorList>
    </citation>
    <scope>NUCLEOTIDE SEQUENCE [LARGE SCALE GENOMIC DNA]</scope>
    <source>
        <strain evidence="7 8">DSM 27194</strain>
    </source>
</reference>
<dbReference type="CDD" id="cd07782">
    <property type="entry name" value="ASKHA_NBD_FGGY_D-RBK"/>
    <property type="match status" value="1"/>
</dbReference>
<evidence type="ECO:0000256" key="1">
    <source>
        <dbReference type="ARBA" id="ARBA00009156"/>
    </source>
</evidence>
<dbReference type="PANTHER" id="PTHR43435:SF4">
    <property type="entry name" value="FGGY CARBOHYDRATE KINASE DOMAIN-CONTAINING PROTEIN"/>
    <property type="match status" value="1"/>
</dbReference>
<organism evidence="7 8">
    <name type="scientific">Apiotrichum porosum</name>
    <dbReference type="NCBI Taxonomy" id="105984"/>
    <lineage>
        <taxon>Eukaryota</taxon>
        <taxon>Fungi</taxon>
        <taxon>Dikarya</taxon>
        <taxon>Basidiomycota</taxon>
        <taxon>Agaricomycotina</taxon>
        <taxon>Tremellomycetes</taxon>
        <taxon>Trichosporonales</taxon>
        <taxon>Trichosporonaceae</taxon>
        <taxon>Apiotrichum</taxon>
    </lineage>
</organism>
<dbReference type="GO" id="GO:0019321">
    <property type="term" value="P:pentose metabolic process"/>
    <property type="evidence" value="ECO:0007669"/>
    <property type="project" value="TreeGrafter"/>
</dbReference>
<dbReference type="Pfam" id="PF02782">
    <property type="entry name" value="FGGY_C"/>
    <property type="match status" value="1"/>
</dbReference>
<name>A0A427XX48_9TREE</name>
<dbReference type="NCBIfam" id="TIGR01315">
    <property type="entry name" value="5C_CHO_kinase"/>
    <property type="match status" value="1"/>
</dbReference>
<dbReference type="GO" id="GO:0005737">
    <property type="term" value="C:cytoplasm"/>
    <property type="evidence" value="ECO:0007669"/>
    <property type="project" value="TreeGrafter"/>
</dbReference>
<keyword evidence="3" id="KW-0418">Kinase</keyword>
<dbReference type="AlphaFoldDB" id="A0A427XX48"/>
<evidence type="ECO:0000256" key="3">
    <source>
        <dbReference type="ARBA" id="ARBA00022777"/>
    </source>
</evidence>
<dbReference type="GO" id="GO:0019150">
    <property type="term" value="F:D-ribulokinase activity"/>
    <property type="evidence" value="ECO:0007669"/>
    <property type="project" value="TreeGrafter"/>
</dbReference>
<feature type="domain" description="Carbohydrate kinase FGGY C-terminal" evidence="6">
    <location>
        <begin position="323"/>
        <end position="527"/>
    </location>
</feature>
<dbReference type="Pfam" id="PF00370">
    <property type="entry name" value="FGGY_N"/>
    <property type="match status" value="1"/>
</dbReference>